<evidence type="ECO:0000313" key="2">
    <source>
        <dbReference type="EMBL" id="AWI28838.1"/>
    </source>
</evidence>
<sequence length="145" mass="16078">MATRPRRHAPCGHAVMRSCGHAVMRSCGHAVMRRRSPIRTATATRFPAEPALRRRPGSGGSDRAPRRVEQLPGPREIPGHHLPIPPRRGELTDGNTFPRRVRSRTMRSSQPQYEVEELSGAAPFPVIPRNQRLRGARSTTGAEAQ</sequence>
<dbReference type="AlphaFoldDB" id="A0A2S1SR03"/>
<accession>A0A2S1SR03</accession>
<keyword evidence="3" id="KW-1185">Reference proteome</keyword>
<organism evidence="2 3">
    <name type="scientific">Streptomyces tirandamycinicus</name>
    <dbReference type="NCBI Taxonomy" id="2174846"/>
    <lineage>
        <taxon>Bacteria</taxon>
        <taxon>Bacillati</taxon>
        <taxon>Actinomycetota</taxon>
        <taxon>Actinomycetes</taxon>
        <taxon>Kitasatosporales</taxon>
        <taxon>Streptomycetaceae</taxon>
        <taxon>Streptomyces</taxon>
    </lineage>
</organism>
<evidence type="ECO:0000313" key="3">
    <source>
        <dbReference type="Proteomes" id="UP000244900"/>
    </source>
</evidence>
<feature type="region of interest" description="Disordered" evidence="1">
    <location>
        <begin position="35"/>
        <end position="145"/>
    </location>
</feature>
<dbReference type="Proteomes" id="UP000244900">
    <property type="component" value="Chromosome"/>
</dbReference>
<dbReference type="KEGG" id="stir:DDW44_08560"/>
<gene>
    <name evidence="2" type="ORF">DDW44_08560</name>
</gene>
<proteinExistence type="predicted"/>
<name>A0A2S1SR03_9ACTN</name>
<evidence type="ECO:0000256" key="1">
    <source>
        <dbReference type="SAM" id="MobiDB-lite"/>
    </source>
</evidence>
<dbReference type="EMBL" id="CP029188">
    <property type="protein sequence ID" value="AWI28838.1"/>
    <property type="molecule type" value="Genomic_DNA"/>
</dbReference>
<reference evidence="2 3" key="1">
    <citation type="submission" date="2018-05" db="EMBL/GenBank/DDBJ databases">
        <title>Complete genome sequence of sponge-derived Streptomyces sp. HNM0039.</title>
        <authorList>
            <person name="Huang X."/>
            <person name="Zhou S."/>
        </authorList>
    </citation>
    <scope>NUCLEOTIDE SEQUENCE [LARGE SCALE GENOMIC DNA]</scope>
    <source>
        <strain evidence="2 3">HNM0039</strain>
    </source>
</reference>
<protein>
    <submittedName>
        <fullName evidence="2">Uncharacterized protein</fullName>
    </submittedName>
</protein>